<dbReference type="PANTHER" id="PTHR42873">
    <property type="entry name" value="RIBOSOMAL RNA LARGE SUBUNIT METHYLTRANSFERASE"/>
    <property type="match status" value="1"/>
</dbReference>
<dbReference type="GO" id="GO:0005737">
    <property type="term" value="C:cytoplasm"/>
    <property type="evidence" value="ECO:0007669"/>
    <property type="project" value="UniProtKB-SubCell"/>
</dbReference>
<dbReference type="PANTHER" id="PTHR42873:SF1">
    <property type="entry name" value="S-ADENOSYLMETHIONINE-DEPENDENT METHYLTRANSFERASE DOMAIN-CONTAINING PROTEIN"/>
    <property type="match status" value="1"/>
</dbReference>
<comment type="similarity">
    <text evidence="8">Belongs to the methyltransferase superfamily. RlmI family.</text>
</comment>
<evidence type="ECO:0000256" key="4">
    <source>
        <dbReference type="ARBA" id="ARBA00022603"/>
    </source>
</evidence>
<dbReference type="Proteomes" id="UP000199197">
    <property type="component" value="Unassembled WGS sequence"/>
</dbReference>
<feature type="domain" description="PUA" evidence="9">
    <location>
        <begin position="2"/>
        <end position="86"/>
    </location>
</feature>
<dbReference type="SMART" id="SM00359">
    <property type="entry name" value="PUA"/>
    <property type="match status" value="1"/>
</dbReference>
<dbReference type="OrthoDB" id="9805492at2"/>
<evidence type="ECO:0000259" key="9">
    <source>
        <dbReference type="SMART" id="SM00359"/>
    </source>
</evidence>
<dbReference type="InterPro" id="IPR019614">
    <property type="entry name" value="SAM-dep_methyl-trfase"/>
</dbReference>
<dbReference type="InterPro" id="IPR015947">
    <property type="entry name" value="PUA-like_sf"/>
</dbReference>
<dbReference type="Gene3D" id="3.40.50.150">
    <property type="entry name" value="Vaccinia Virus protein VP39"/>
    <property type="match status" value="1"/>
</dbReference>
<keyword evidence="4 10" id="KW-0489">Methyltransferase</keyword>
<dbReference type="CDD" id="cd11572">
    <property type="entry name" value="RlmI_M_like"/>
    <property type="match status" value="1"/>
</dbReference>
<keyword evidence="11" id="KW-1185">Reference proteome</keyword>
<accession>A0A0P1MX94</accession>
<keyword evidence="3" id="KW-0698">rRNA processing</keyword>
<dbReference type="RefSeq" id="WP_092348910.1">
    <property type="nucleotide sequence ID" value="NZ_CZVW01000007.1"/>
</dbReference>
<evidence type="ECO:0000313" key="10">
    <source>
        <dbReference type="EMBL" id="CUT00253.1"/>
    </source>
</evidence>
<reference evidence="11" key="1">
    <citation type="submission" date="2015-11" db="EMBL/GenBank/DDBJ databases">
        <authorList>
            <person name="Varghese N."/>
        </authorList>
    </citation>
    <scope>NUCLEOTIDE SEQUENCE [LARGE SCALE GENOMIC DNA]</scope>
    <source>
        <strain evidence="11">JGI-23</strain>
    </source>
</reference>
<dbReference type="PROSITE" id="PS50890">
    <property type="entry name" value="PUA"/>
    <property type="match status" value="1"/>
</dbReference>
<keyword evidence="6" id="KW-0949">S-adenosyl-L-methionine</keyword>
<organism evidence="10 11">
    <name type="scientific">Candidatus Chryseopegocella kryptomonas</name>
    <dbReference type="NCBI Taxonomy" id="1633643"/>
    <lineage>
        <taxon>Bacteria</taxon>
        <taxon>Pseudomonadati</taxon>
        <taxon>Candidatus Kryptoniota</taxon>
        <taxon>Candidatus Chryseopegocella</taxon>
    </lineage>
</organism>
<dbReference type="InterPro" id="IPR036974">
    <property type="entry name" value="PUA_sf"/>
</dbReference>
<evidence type="ECO:0000256" key="2">
    <source>
        <dbReference type="ARBA" id="ARBA00022490"/>
    </source>
</evidence>
<gene>
    <name evidence="10" type="ORF">JGI23_00820</name>
</gene>
<dbReference type="GO" id="GO:0032259">
    <property type="term" value="P:methylation"/>
    <property type="evidence" value="ECO:0007669"/>
    <property type="project" value="UniProtKB-KW"/>
</dbReference>
<dbReference type="CDD" id="cd21153">
    <property type="entry name" value="PUA_RlmI"/>
    <property type="match status" value="1"/>
</dbReference>
<keyword evidence="5 10" id="KW-0808">Transferase</keyword>
<evidence type="ECO:0000256" key="6">
    <source>
        <dbReference type="ARBA" id="ARBA00022691"/>
    </source>
</evidence>
<comment type="subcellular location">
    <subcellularLocation>
        <location evidence="1">Cytoplasm</location>
    </subcellularLocation>
</comment>
<dbReference type="EMBL" id="CZVW01000007">
    <property type="protein sequence ID" value="CUT00253.1"/>
    <property type="molecule type" value="Genomic_DNA"/>
</dbReference>
<dbReference type="GO" id="GO:0003723">
    <property type="term" value="F:RNA binding"/>
    <property type="evidence" value="ECO:0007669"/>
    <property type="project" value="UniProtKB-KW"/>
</dbReference>
<dbReference type="AlphaFoldDB" id="A0A0P1MX94"/>
<evidence type="ECO:0000256" key="3">
    <source>
        <dbReference type="ARBA" id="ARBA00022552"/>
    </source>
</evidence>
<dbReference type="Pfam" id="PF10672">
    <property type="entry name" value="Methyltrans_SAM"/>
    <property type="match status" value="1"/>
</dbReference>
<evidence type="ECO:0000256" key="7">
    <source>
        <dbReference type="ARBA" id="ARBA00022884"/>
    </source>
</evidence>
<sequence length="389" mass="44401">MGKVILKKDGDKRVSKGHLWIFSNEIKEIKGNPKIGDVVEIYKFNGEFLGIGFFNPHSLISVRLLSREQTEIDFNFFKERILNAYNFRKIIFPNSETFRLVHGESDFLPGLVIDKYEEFLSVQTFSYGMDLRLNLICDVLEDIFKPKGIVERNESPLRELEGLENRKGILRGEVKEIIFNDDGVKFKIDLLSGQKTGFYLDQRENRKVLRKFSLGKKILDCFTNEGGFALHCAFAGAESVIGIDVSETAIKKALENAKMNNFENVKFEVADVFDKLREYLKNGEKFDIVILDPPSFTKSKRTVKSALAGYREINSTAMKILNPGGILATASCSHHIDDDTFMEVIIESSNFSRKKLRLIEWRGASPDHPVLPTMPETKYLKFGIFQVLD</sequence>
<dbReference type="GO" id="GO:0006364">
    <property type="term" value="P:rRNA processing"/>
    <property type="evidence" value="ECO:0007669"/>
    <property type="project" value="UniProtKB-KW"/>
</dbReference>
<dbReference type="Gene3D" id="3.30.750.80">
    <property type="entry name" value="RNA methyltransferase domain (HRMD) like"/>
    <property type="match status" value="1"/>
</dbReference>
<name>A0A0P1MX94_9BACT</name>
<keyword evidence="7" id="KW-0694">RNA-binding</keyword>
<dbReference type="GO" id="GO:0008168">
    <property type="term" value="F:methyltransferase activity"/>
    <property type="evidence" value="ECO:0007669"/>
    <property type="project" value="UniProtKB-KW"/>
</dbReference>
<evidence type="ECO:0000256" key="8">
    <source>
        <dbReference type="ARBA" id="ARBA00038091"/>
    </source>
</evidence>
<dbReference type="CDD" id="cd02440">
    <property type="entry name" value="AdoMet_MTases"/>
    <property type="match status" value="1"/>
</dbReference>
<dbReference type="SUPFAM" id="SSF88697">
    <property type="entry name" value="PUA domain-like"/>
    <property type="match status" value="1"/>
</dbReference>
<dbReference type="InterPro" id="IPR029063">
    <property type="entry name" value="SAM-dependent_MTases_sf"/>
</dbReference>
<evidence type="ECO:0000256" key="5">
    <source>
        <dbReference type="ARBA" id="ARBA00022679"/>
    </source>
</evidence>
<dbReference type="Gene3D" id="2.30.130.10">
    <property type="entry name" value="PUA domain"/>
    <property type="match status" value="1"/>
</dbReference>
<keyword evidence="2" id="KW-0963">Cytoplasm</keyword>
<protein>
    <submittedName>
        <fullName evidence="10">23S rRNA (Cytosine1962-C5)-methyltransferase</fullName>
    </submittedName>
</protein>
<dbReference type="InterPro" id="IPR002478">
    <property type="entry name" value="PUA"/>
</dbReference>
<dbReference type="Pfam" id="PF17785">
    <property type="entry name" value="PUA_3"/>
    <property type="match status" value="1"/>
</dbReference>
<evidence type="ECO:0000256" key="1">
    <source>
        <dbReference type="ARBA" id="ARBA00004496"/>
    </source>
</evidence>
<dbReference type="InterPro" id="IPR041532">
    <property type="entry name" value="RlmI-like_PUA"/>
</dbReference>
<evidence type="ECO:0000313" key="11">
    <source>
        <dbReference type="Proteomes" id="UP000199197"/>
    </source>
</evidence>
<proteinExistence type="inferred from homology"/>
<dbReference type="SUPFAM" id="SSF53335">
    <property type="entry name" value="S-adenosyl-L-methionine-dependent methyltransferases"/>
    <property type="match status" value="1"/>
</dbReference>